<evidence type="ECO:0000256" key="3">
    <source>
        <dbReference type="ARBA" id="ARBA00022989"/>
    </source>
</evidence>
<evidence type="ECO:0000256" key="2">
    <source>
        <dbReference type="ARBA" id="ARBA00022692"/>
    </source>
</evidence>
<dbReference type="InterPro" id="IPR020846">
    <property type="entry name" value="MFS_dom"/>
</dbReference>
<dbReference type="Pfam" id="PF07690">
    <property type="entry name" value="MFS_1"/>
    <property type="match status" value="1"/>
</dbReference>
<evidence type="ECO:0000256" key="4">
    <source>
        <dbReference type="ARBA" id="ARBA00023136"/>
    </source>
</evidence>
<feature type="transmembrane region" description="Helical" evidence="6">
    <location>
        <begin position="90"/>
        <end position="109"/>
    </location>
</feature>
<sequence length="406" mass="41882">MTVETNPAEAFRDDGNFGWQSGRVATIATLATVVSVLPIFLLGGLASLVRRDLGFDEAVLGLITSSFFAACAVFSTAAGSLADRIGSRRAVPFALGLSIIALLGIATVARSWAALAGFMLVGGAGNALMQPAANLALARGVRVRRQGVAFGAKQAAIPVATLVAGLAVPVVGLTVGWRWAFGVLALAALPLAPVAARGLAPEPKPVRTRRRRGSNRPHRGDHRPRGLLAVAVAGGCGAAAANSLGAFTVESVAAAGQPLARAGLLLSLGSVFAILTRVFVGWYADRSMVDQFRVLASMMIVGSFAMFALGGVTAIGVLTIAVIAAFGAGWGWPGLMHFAVVREHRERPAAAIGISQTGVYIGGIVGPVSFGWLVRTSGYRTAWTVAAIVLLLGGTLLHLHRWLASR</sequence>
<proteinExistence type="predicted"/>
<keyword evidence="4 6" id="KW-0472">Membrane</keyword>
<dbReference type="OrthoDB" id="5176013at2"/>
<dbReference type="EMBL" id="BMHA01000001">
    <property type="protein sequence ID" value="GGI02469.1"/>
    <property type="molecule type" value="Genomic_DNA"/>
</dbReference>
<feature type="region of interest" description="Disordered" evidence="5">
    <location>
        <begin position="202"/>
        <end position="223"/>
    </location>
</feature>
<reference evidence="8" key="2">
    <citation type="submission" date="2020-09" db="EMBL/GenBank/DDBJ databases">
        <authorList>
            <person name="Sun Q."/>
            <person name="Zhou Y."/>
        </authorList>
    </citation>
    <scope>NUCLEOTIDE SEQUENCE</scope>
    <source>
        <strain evidence="8">CGMCC 1.14988</strain>
    </source>
</reference>
<dbReference type="PROSITE" id="PS50850">
    <property type="entry name" value="MFS"/>
    <property type="match status" value="1"/>
</dbReference>
<evidence type="ECO:0000313" key="8">
    <source>
        <dbReference type="EMBL" id="GGI02469.1"/>
    </source>
</evidence>
<accession>A0A8J3EQK1</accession>
<comment type="caution">
    <text evidence="8">The sequence shown here is derived from an EMBL/GenBank/DDBJ whole genome shotgun (WGS) entry which is preliminary data.</text>
</comment>
<dbReference type="Gene3D" id="1.20.1250.20">
    <property type="entry name" value="MFS general substrate transporter like domains"/>
    <property type="match status" value="2"/>
</dbReference>
<dbReference type="RefSeq" id="WP_130648111.1">
    <property type="nucleotide sequence ID" value="NZ_BMHA01000001.1"/>
</dbReference>
<keyword evidence="2 6" id="KW-0812">Transmembrane</keyword>
<dbReference type="PANTHER" id="PTHR23527">
    <property type="entry name" value="BLL3282 PROTEIN"/>
    <property type="match status" value="1"/>
</dbReference>
<dbReference type="PANTHER" id="PTHR23527:SF1">
    <property type="entry name" value="BLL3282 PROTEIN"/>
    <property type="match status" value="1"/>
</dbReference>
<feature type="transmembrane region" description="Helical" evidence="6">
    <location>
        <begin position="226"/>
        <end position="247"/>
    </location>
</feature>
<dbReference type="GO" id="GO:0005886">
    <property type="term" value="C:plasma membrane"/>
    <property type="evidence" value="ECO:0007669"/>
    <property type="project" value="UniProtKB-SubCell"/>
</dbReference>
<dbReference type="AlphaFoldDB" id="A0A8J3EQK1"/>
<feature type="transmembrane region" description="Helical" evidence="6">
    <location>
        <begin position="259"/>
        <end position="280"/>
    </location>
</feature>
<evidence type="ECO:0000313" key="9">
    <source>
        <dbReference type="Proteomes" id="UP000650511"/>
    </source>
</evidence>
<evidence type="ECO:0000256" key="6">
    <source>
        <dbReference type="SAM" id="Phobius"/>
    </source>
</evidence>
<dbReference type="InterPro" id="IPR011701">
    <property type="entry name" value="MFS"/>
</dbReference>
<feature type="transmembrane region" description="Helical" evidence="6">
    <location>
        <begin position="115"/>
        <end position="138"/>
    </location>
</feature>
<evidence type="ECO:0000256" key="1">
    <source>
        <dbReference type="ARBA" id="ARBA00004651"/>
    </source>
</evidence>
<feature type="compositionally biased region" description="Basic residues" evidence="5">
    <location>
        <begin position="206"/>
        <end position="222"/>
    </location>
</feature>
<feature type="transmembrane region" description="Helical" evidence="6">
    <location>
        <begin position="380"/>
        <end position="399"/>
    </location>
</feature>
<name>A0A8J3EQK1_9ACTN</name>
<dbReference type="GO" id="GO:0022857">
    <property type="term" value="F:transmembrane transporter activity"/>
    <property type="evidence" value="ECO:0007669"/>
    <property type="project" value="InterPro"/>
</dbReference>
<evidence type="ECO:0000256" key="5">
    <source>
        <dbReference type="SAM" id="MobiDB-lite"/>
    </source>
</evidence>
<feature type="transmembrane region" description="Helical" evidence="6">
    <location>
        <begin position="150"/>
        <end position="173"/>
    </location>
</feature>
<evidence type="ECO:0000259" key="7">
    <source>
        <dbReference type="PROSITE" id="PS50850"/>
    </source>
</evidence>
<dbReference type="Proteomes" id="UP000650511">
    <property type="component" value="Unassembled WGS sequence"/>
</dbReference>
<keyword evidence="3 6" id="KW-1133">Transmembrane helix</keyword>
<feature type="transmembrane region" description="Helical" evidence="6">
    <location>
        <begin position="58"/>
        <end position="78"/>
    </location>
</feature>
<protein>
    <recommendedName>
        <fullName evidence="7">Major facilitator superfamily (MFS) profile domain-containing protein</fullName>
    </recommendedName>
</protein>
<gene>
    <name evidence="8" type="ORF">GCM10011354_00460</name>
</gene>
<organism evidence="8 9">
    <name type="scientific">Egicoccus halophilus</name>
    <dbReference type="NCBI Taxonomy" id="1670830"/>
    <lineage>
        <taxon>Bacteria</taxon>
        <taxon>Bacillati</taxon>
        <taxon>Actinomycetota</taxon>
        <taxon>Nitriliruptoria</taxon>
        <taxon>Egicoccales</taxon>
        <taxon>Egicoccaceae</taxon>
        <taxon>Egicoccus</taxon>
    </lineage>
</organism>
<dbReference type="InterPro" id="IPR036259">
    <property type="entry name" value="MFS_trans_sf"/>
</dbReference>
<feature type="transmembrane region" description="Helical" evidence="6">
    <location>
        <begin position="179"/>
        <end position="200"/>
    </location>
</feature>
<feature type="transmembrane region" description="Helical" evidence="6">
    <location>
        <begin position="24"/>
        <end position="46"/>
    </location>
</feature>
<dbReference type="InterPro" id="IPR052952">
    <property type="entry name" value="MFS-Transporter"/>
</dbReference>
<dbReference type="SUPFAM" id="SSF103473">
    <property type="entry name" value="MFS general substrate transporter"/>
    <property type="match status" value="1"/>
</dbReference>
<feature type="domain" description="Major facilitator superfamily (MFS) profile" evidence="7">
    <location>
        <begin position="24"/>
        <end position="405"/>
    </location>
</feature>
<comment type="subcellular location">
    <subcellularLocation>
        <location evidence="1">Cell membrane</location>
        <topology evidence="1">Multi-pass membrane protein</topology>
    </subcellularLocation>
</comment>
<feature type="transmembrane region" description="Helical" evidence="6">
    <location>
        <begin position="292"/>
        <end position="309"/>
    </location>
</feature>
<feature type="transmembrane region" description="Helical" evidence="6">
    <location>
        <begin position="350"/>
        <end position="374"/>
    </location>
</feature>
<feature type="transmembrane region" description="Helical" evidence="6">
    <location>
        <begin position="315"/>
        <end position="338"/>
    </location>
</feature>
<keyword evidence="9" id="KW-1185">Reference proteome</keyword>
<reference evidence="8" key="1">
    <citation type="journal article" date="2014" name="Int. J. Syst. Evol. Microbiol.">
        <title>Complete genome sequence of Corynebacterium casei LMG S-19264T (=DSM 44701T), isolated from a smear-ripened cheese.</title>
        <authorList>
            <consortium name="US DOE Joint Genome Institute (JGI-PGF)"/>
            <person name="Walter F."/>
            <person name="Albersmeier A."/>
            <person name="Kalinowski J."/>
            <person name="Ruckert C."/>
        </authorList>
    </citation>
    <scope>NUCLEOTIDE SEQUENCE</scope>
    <source>
        <strain evidence="8">CGMCC 1.14988</strain>
    </source>
</reference>